<organism evidence="1 2">
    <name type="scientific">Henosepilachna vigintioctopunctata</name>
    <dbReference type="NCBI Taxonomy" id="420089"/>
    <lineage>
        <taxon>Eukaryota</taxon>
        <taxon>Metazoa</taxon>
        <taxon>Ecdysozoa</taxon>
        <taxon>Arthropoda</taxon>
        <taxon>Hexapoda</taxon>
        <taxon>Insecta</taxon>
        <taxon>Pterygota</taxon>
        <taxon>Neoptera</taxon>
        <taxon>Endopterygota</taxon>
        <taxon>Coleoptera</taxon>
        <taxon>Polyphaga</taxon>
        <taxon>Cucujiformia</taxon>
        <taxon>Coccinelloidea</taxon>
        <taxon>Coccinellidae</taxon>
        <taxon>Epilachninae</taxon>
        <taxon>Epilachnini</taxon>
        <taxon>Henosepilachna</taxon>
    </lineage>
</organism>
<accession>A0AAW1UJ49</accession>
<reference evidence="1 2" key="1">
    <citation type="submission" date="2023-03" db="EMBL/GenBank/DDBJ databases">
        <title>Genome insight into feeding habits of ladybird beetles.</title>
        <authorList>
            <person name="Li H.-S."/>
            <person name="Huang Y.-H."/>
            <person name="Pang H."/>
        </authorList>
    </citation>
    <scope>NUCLEOTIDE SEQUENCE [LARGE SCALE GENOMIC DNA]</scope>
    <source>
        <strain evidence="1">SYSU_2023b</strain>
        <tissue evidence="1">Whole body</tissue>
    </source>
</reference>
<gene>
    <name evidence="1" type="ORF">WA026_021882</name>
</gene>
<keyword evidence="2" id="KW-1185">Reference proteome</keyword>
<comment type="caution">
    <text evidence="1">The sequence shown here is derived from an EMBL/GenBank/DDBJ whole genome shotgun (WGS) entry which is preliminary data.</text>
</comment>
<evidence type="ECO:0000313" key="2">
    <source>
        <dbReference type="Proteomes" id="UP001431783"/>
    </source>
</evidence>
<name>A0AAW1UJ49_9CUCU</name>
<dbReference type="EMBL" id="JARQZJ010000077">
    <property type="protein sequence ID" value="KAK9882535.1"/>
    <property type="molecule type" value="Genomic_DNA"/>
</dbReference>
<proteinExistence type="predicted"/>
<sequence length="86" mass="10030">MFRWDTSAANNIGKLKFIKIINTAPELASGTALFLSENVDHQVQLWLGKHCNPEDWCWEKHRNIWIPIHAPAPPSKFFSFYITNYI</sequence>
<protein>
    <submittedName>
        <fullName evidence="1">Uncharacterized protein</fullName>
    </submittedName>
</protein>
<dbReference type="AlphaFoldDB" id="A0AAW1UJ49"/>
<evidence type="ECO:0000313" key="1">
    <source>
        <dbReference type="EMBL" id="KAK9882535.1"/>
    </source>
</evidence>
<dbReference type="Proteomes" id="UP001431783">
    <property type="component" value="Unassembled WGS sequence"/>
</dbReference>